<reference evidence="1" key="1">
    <citation type="journal article" date="2014" name="Int. J. Syst. Evol. Microbiol.">
        <title>Complete genome sequence of Corynebacterium casei LMG S-19264T (=DSM 44701T), isolated from a smear-ripened cheese.</title>
        <authorList>
            <consortium name="US DOE Joint Genome Institute (JGI-PGF)"/>
            <person name="Walter F."/>
            <person name="Albersmeier A."/>
            <person name="Kalinowski J."/>
            <person name="Ruckert C."/>
        </authorList>
    </citation>
    <scope>NUCLEOTIDE SEQUENCE</scope>
    <source>
        <strain evidence="1">JCM 19831</strain>
    </source>
</reference>
<name>A0A917UDV0_9ACTN</name>
<gene>
    <name evidence="1" type="ORF">GCM10007977_101090</name>
</gene>
<accession>A0A917UDV0</accession>
<protein>
    <submittedName>
        <fullName evidence="1">Uncharacterized protein</fullName>
    </submittedName>
</protein>
<organism evidence="1 2">
    <name type="scientific">Dactylosporangium sucinum</name>
    <dbReference type="NCBI Taxonomy" id="1424081"/>
    <lineage>
        <taxon>Bacteria</taxon>
        <taxon>Bacillati</taxon>
        <taxon>Actinomycetota</taxon>
        <taxon>Actinomycetes</taxon>
        <taxon>Micromonosporales</taxon>
        <taxon>Micromonosporaceae</taxon>
        <taxon>Dactylosporangium</taxon>
    </lineage>
</organism>
<dbReference type="EMBL" id="BMPI01000093">
    <property type="protein sequence ID" value="GGM83504.1"/>
    <property type="molecule type" value="Genomic_DNA"/>
</dbReference>
<sequence>MDVAQAVQRPGLAAWPAESPAQRQLLLMVIGGRLVAAPALLDGAEARQDARFADRVTDLPVQGQGTLSGVPVHRVPPAFALLVAFPAGPVRPAATGGDPLQVYGASAAGARPPQTAVSPTAICSVAEVINRDILLR</sequence>
<proteinExistence type="predicted"/>
<reference evidence="1" key="2">
    <citation type="submission" date="2020-09" db="EMBL/GenBank/DDBJ databases">
        <authorList>
            <person name="Sun Q."/>
            <person name="Ohkuma M."/>
        </authorList>
    </citation>
    <scope>NUCLEOTIDE SEQUENCE</scope>
    <source>
        <strain evidence="1">JCM 19831</strain>
    </source>
</reference>
<dbReference type="Proteomes" id="UP000642070">
    <property type="component" value="Unassembled WGS sequence"/>
</dbReference>
<evidence type="ECO:0000313" key="1">
    <source>
        <dbReference type="EMBL" id="GGM83504.1"/>
    </source>
</evidence>
<comment type="caution">
    <text evidence="1">The sequence shown here is derived from an EMBL/GenBank/DDBJ whole genome shotgun (WGS) entry which is preliminary data.</text>
</comment>
<evidence type="ECO:0000313" key="2">
    <source>
        <dbReference type="Proteomes" id="UP000642070"/>
    </source>
</evidence>
<keyword evidence="2" id="KW-1185">Reference proteome</keyword>
<dbReference type="AlphaFoldDB" id="A0A917UDV0"/>